<protein>
    <submittedName>
        <fullName evidence="2">UDP-N-acetylglucosamine 2-epimerase (Hydrolyzing)</fullName>
    </submittedName>
</protein>
<dbReference type="CDD" id="cd03786">
    <property type="entry name" value="GTB_UDP-GlcNAc_2-Epimerase"/>
    <property type="match status" value="1"/>
</dbReference>
<dbReference type="InterPro" id="IPR020004">
    <property type="entry name" value="UDP-GlcNAc_Epase"/>
</dbReference>
<dbReference type="RefSeq" id="WP_098978178.1">
    <property type="nucleotide sequence ID" value="NZ_NIRJ01000001.1"/>
</dbReference>
<dbReference type="InterPro" id="IPR003331">
    <property type="entry name" value="UDP_GlcNAc_Epimerase_2_dom"/>
</dbReference>
<dbReference type="PANTHER" id="PTHR43174">
    <property type="entry name" value="UDP-N-ACETYLGLUCOSAMINE 2-EPIMERASE"/>
    <property type="match status" value="1"/>
</dbReference>
<accession>A0A2C6AVW1</accession>
<dbReference type="GO" id="GO:0006047">
    <property type="term" value="P:UDP-N-acetylglucosamine metabolic process"/>
    <property type="evidence" value="ECO:0007669"/>
    <property type="project" value="InterPro"/>
</dbReference>
<dbReference type="InterPro" id="IPR029767">
    <property type="entry name" value="WecB-like"/>
</dbReference>
<evidence type="ECO:0000259" key="1">
    <source>
        <dbReference type="Pfam" id="PF02350"/>
    </source>
</evidence>
<organism evidence="2 3">
    <name type="scientific">Fusobacterium nucleatum subsp. polymorphum</name>
    <name type="common">Fusobacterium polymorphum</name>
    <dbReference type="NCBI Taxonomy" id="76857"/>
    <lineage>
        <taxon>Bacteria</taxon>
        <taxon>Fusobacteriati</taxon>
        <taxon>Fusobacteriota</taxon>
        <taxon>Fusobacteriia</taxon>
        <taxon>Fusobacteriales</taxon>
        <taxon>Fusobacteriaceae</taxon>
        <taxon>Fusobacterium</taxon>
    </lineage>
</organism>
<dbReference type="Pfam" id="PF02350">
    <property type="entry name" value="Epimerase_2"/>
    <property type="match status" value="1"/>
</dbReference>
<dbReference type="GO" id="GO:0004553">
    <property type="term" value="F:hydrolase activity, hydrolyzing O-glycosyl compounds"/>
    <property type="evidence" value="ECO:0007669"/>
    <property type="project" value="InterPro"/>
</dbReference>
<dbReference type="Gene3D" id="3.40.50.2000">
    <property type="entry name" value="Glycogen Phosphorylase B"/>
    <property type="match status" value="2"/>
</dbReference>
<dbReference type="SUPFAM" id="SSF53756">
    <property type="entry name" value="UDP-Glycosyltransferase/glycogen phosphorylase"/>
    <property type="match status" value="1"/>
</dbReference>
<dbReference type="AlphaFoldDB" id="A0A2C6AVW1"/>
<reference evidence="2 3" key="1">
    <citation type="submission" date="2017-06" db="EMBL/GenBank/DDBJ databases">
        <title>Draft genome sequence of Fusobacterium nucleatum subsp. polymorphum KCOM 1002 (=ChDC F175).</title>
        <authorList>
            <person name="Kook J.-K."/>
            <person name="Park S.-N."/>
            <person name="Lim Y.K."/>
            <person name="Roh H."/>
        </authorList>
    </citation>
    <scope>NUCLEOTIDE SEQUENCE [LARGE SCALE GENOMIC DNA]</scope>
    <source>
        <strain evidence="3">KCOM 1002 (ChDC F175)</strain>
    </source>
</reference>
<evidence type="ECO:0000313" key="3">
    <source>
        <dbReference type="Proteomes" id="UP000225199"/>
    </source>
</evidence>
<gene>
    <name evidence="2" type="primary">neuC</name>
    <name evidence="2" type="ORF">CA840_00940</name>
</gene>
<feature type="domain" description="UDP-N-acetylglucosamine 2-epimerase" evidence="1">
    <location>
        <begin position="22"/>
        <end position="365"/>
    </location>
</feature>
<dbReference type="EMBL" id="NIRJ01000001">
    <property type="protein sequence ID" value="PHH96063.1"/>
    <property type="molecule type" value="Genomic_DNA"/>
</dbReference>
<proteinExistence type="predicted"/>
<dbReference type="NCBIfam" id="TIGR03568">
    <property type="entry name" value="NeuC_NnaA"/>
    <property type="match status" value="1"/>
</dbReference>
<evidence type="ECO:0000313" key="2">
    <source>
        <dbReference type="EMBL" id="PHH96063.1"/>
    </source>
</evidence>
<dbReference type="Proteomes" id="UP000225199">
    <property type="component" value="Unassembled WGS sequence"/>
</dbReference>
<dbReference type="PANTHER" id="PTHR43174:SF3">
    <property type="entry name" value="UDP-N-ACETYLGLUCOSAMINE 2-EPIMERASE"/>
    <property type="match status" value="1"/>
</dbReference>
<comment type="caution">
    <text evidence="2">The sequence shown here is derived from an EMBL/GenBank/DDBJ whole genome shotgun (WGS) entry which is preliminary data.</text>
</comment>
<sequence length="382" mass="44174">MKKLLYVTGSRAEYGIMRRLLKKLDTDKEISLDIIVTGMHLAKEYGETYKEVEKDFKIAKKIDIEISNKNNYEVLHSMSIAMEEFSKYFKDNNYDALILLGDRYEILPVAIAAAFYNIPIIHLHGGEKTLGNYDEFIRHSITKMSKLHLVATEEYRKRVIQLGENPSTVFNLGSLGVNNVLEVKLLSKEELDNKLGKIDKPYYVVLFHPETISEISLEEQTNNLLKALSKFKDKYSFVFIGSNSDTGADKIQEIIEKFVKENNYKRFISLQNFEYFSLLKYSEGLIGNSSSGIIEIPSLKVATINIGNRQLGRAKGETIIDCASTEKEIENAILKSQSNEYREKLKNNINPYFQENSLEKYYQEIKKFLEKDNRYLKDFYDL</sequence>
<name>A0A2C6AVW1_FUSNP</name>